<name>A0A7Y9UV95_9ACTN</name>
<evidence type="ECO:0000259" key="2">
    <source>
        <dbReference type="Pfam" id="PF13840"/>
    </source>
</evidence>
<dbReference type="SUPFAM" id="SSF55021">
    <property type="entry name" value="ACT-like"/>
    <property type="match status" value="2"/>
</dbReference>
<feature type="domain" description="CASTOR ACT" evidence="2">
    <location>
        <begin position="85"/>
        <end position="125"/>
    </location>
</feature>
<accession>A0A7Y9UV95</accession>
<evidence type="ECO:0008006" key="6">
    <source>
        <dbReference type="Google" id="ProtNLM"/>
    </source>
</evidence>
<organism evidence="4 5">
    <name type="scientific">Nocardioides perillae</name>
    <dbReference type="NCBI Taxonomy" id="1119534"/>
    <lineage>
        <taxon>Bacteria</taxon>
        <taxon>Bacillati</taxon>
        <taxon>Actinomycetota</taxon>
        <taxon>Actinomycetes</taxon>
        <taxon>Propionibacteriales</taxon>
        <taxon>Nocardioidaceae</taxon>
        <taxon>Nocardioides</taxon>
    </lineage>
</organism>
<gene>
    <name evidence="4" type="ORF">BJ989_002329</name>
</gene>
<comment type="caution">
    <text evidence="4">The sequence shown here is derived from an EMBL/GenBank/DDBJ whole genome shotgun (WGS) entry which is preliminary data.</text>
</comment>
<reference evidence="4 5" key="1">
    <citation type="submission" date="2020-07" db="EMBL/GenBank/DDBJ databases">
        <title>Sequencing the genomes of 1000 actinobacteria strains.</title>
        <authorList>
            <person name="Klenk H.-P."/>
        </authorList>
    </citation>
    <scope>NUCLEOTIDE SEQUENCE [LARGE SCALE GENOMIC DNA]</scope>
    <source>
        <strain evidence="4 5">DSM 24552</strain>
    </source>
</reference>
<dbReference type="RefSeq" id="WP_179518365.1">
    <property type="nucleotide sequence ID" value="NZ_JACCAC010000001.1"/>
</dbReference>
<feature type="region of interest" description="Disordered" evidence="1">
    <location>
        <begin position="122"/>
        <end position="156"/>
    </location>
</feature>
<dbReference type="InterPro" id="IPR049447">
    <property type="entry name" value="A9CJY8-like_N"/>
</dbReference>
<dbReference type="AlphaFoldDB" id="A0A7Y9UV95"/>
<dbReference type="Gene3D" id="3.30.2130.10">
    <property type="entry name" value="VC0802-like"/>
    <property type="match status" value="1"/>
</dbReference>
<evidence type="ECO:0000256" key="1">
    <source>
        <dbReference type="SAM" id="MobiDB-lite"/>
    </source>
</evidence>
<evidence type="ECO:0000313" key="5">
    <source>
        <dbReference type="Proteomes" id="UP000544110"/>
    </source>
</evidence>
<protein>
    <recommendedName>
        <fullName evidence="6">Aspartate kinase</fullName>
    </recommendedName>
</protein>
<dbReference type="Pfam" id="PF21631">
    <property type="entry name" value="A9CJY8-like_N"/>
    <property type="match status" value="1"/>
</dbReference>
<dbReference type="EMBL" id="JACCAC010000001">
    <property type="protein sequence ID" value="NYG56025.1"/>
    <property type="molecule type" value="Genomic_DNA"/>
</dbReference>
<dbReference type="InterPro" id="IPR045865">
    <property type="entry name" value="ACT-like_dom_sf"/>
</dbReference>
<dbReference type="Pfam" id="PF13840">
    <property type="entry name" value="ACT_7"/>
    <property type="match status" value="1"/>
</dbReference>
<proteinExistence type="predicted"/>
<feature type="compositionally biased region" description="Polar residues" evidence="1">
    <location>
        <begin position="141"/>
        <end position="156"/>
    </location>
</feature>
<feature type="domain" description="A9CJY8-like N-terminal" evidence="3">
    <location>
        <begin position="15"/>
        <end position="55"/>
    </location>
</feature>
<evidence type="ECO:0000259" key="3">
    <source>
        <dbReference type="Pfam" id="PF21631"/>
    </source>
</evidence>
<dbReference type="InterPro" id="IPR027795">
    <property type="entry name" value="CASTOR_ACT_dom"/>
</dbReference>
<sequence>MSAPLTLARFPETLALVRLAAGSEVPSWVESSSIFSVTATAAETALVCAARSVPTKTRHVRPFTAFSLVVAEGTHAAEAGHDGAARLLTLLAPLVEEGLGVRTVPTYDTDWVLVPTEEADRAEEAWRRQGHTVAPAVPATRSAQQQAATPQRKSPR</sequence>
<evidence type="ECO:0000313" key="4">
    <source>
        <dbReference type="EMBL" id="NYG56025.1"/>
    </source>
</evidence>
<dbReference type="Proteomes" id="UP000544110">
    <property type="component" value="Unassembled WGS sequence"/>
</dbReference>
<keyword evidence="5" id="KW-1185">Reference proteome</keyword>